<dbReference type="SMART" id="SM00855">
    <property type="entry name" value="PGAM"/>
    <property type="match status" value="1"/>
</dbReference>
<dbReference type="SUPFAM" id="SSF53254">
    <property type="entry name" value="Phosphoglycerate mutase-like"/>
    <property type="match status" value="1"/>
</dbReference>
<dbReference type="VEuPathDB" id="FungiDB:PV07_05032"/>
<evidence type="ECO:0000256" key="1">
    <source>
        <dbReference type="PIRSR" id="PIRSR613078-1"/>
    </source>
</evidence>
<dbReference type="InterPro" id="IPR013078">
    <property type="entry name" value="His_Pase_superF_clade-1"/>
</dbReference>
<accession>A0A0D2D085</accession>
<dbReference type="PANTHER" id="PTHR48100:SF15">
    <property type="entry name" value="SEDOHEPTULOSE 1,7-BISPHOSPHATASE"/>
    <property type="match status" value="1"/>
</dbReference>
<dbReference type="Gene3D" id="3.40.50.1240">
    <property type="entry name" value="Phosphoglycerate mutase-like"/>
    <property type="match status" value="1"/>
</dbReference>
<evidence type="ECO:0000313" key="3">
    <source>
        <dbReference type="EMBL" id="KIW29204.1"/>
    </source>
</evidence>
<dbReference type="PANTHER" id="PTHR48100">
    <property type="entry name" value="BROAD-SPECIFICITY PHOSPHATASE YOR283W-RELATED"/>
    <property type="match status" value="1"/>
</dbReference>
<proteinExistence type="predicted"/>
<dbReference type="OrthoDB" id="4818801at2759"/>
<dbReference type="STRING" id="569365.A0A0D2D085"/>
<feature type="binding site" evidence="2">
    <location>
        <begin position="105"/>
        <end position="108"/>
    </location>
    <ligand>
        <name>substrate</name>
    </ligand>
</feature>
<evidence type="ECO:0000256" key="2">
    <source>
        <dbReference type="PIRSR" id="PIRSR613078-2"/>
    </source>
</evidence>
<dbReference type="Proteomes" id="UP000054466">
    <property type="component" value="Unassembled WGS sequence"/>
</dbReference>
<feature type="active site" description="Tele-phosphohistidine intermediate" evidence="1">
    <location>
        <position position="16"/>
    </location>
</feature>
<dbReference type="CDD" id="cd07067">
    <property type="entry name" value="HP_PGM_like"/>
    <property type="match status" value="1"/>
</dbReference>
<dbReference type="RefSeq" id="XP_016249420.1">
    <property type="nucleotide sequence ID" value="XM_016391901.1"/>
</dbReference>
<dbReference type="InterPro" id="IPR050275">
    <property type="entry name" value="PGM_Phosphatase"/>
</dbReference>
<dbReference type="InterPro" id="IPR029033">
    <property type="entry name" value="His_PPase_superfam"/>
</dbReference>
<dbReference type="GeneID" id="27344226"/>
<keyword evidence="4" id="KW-1185">Reference proteome</keyword>
<reference evidence="3 4" key="1">
    <citation type="submission" date="2015-01" db="EMBL/GenBank/DDBJ databases">
        <title>The Genome Sequence of Cladophialophora immunda CBS83496.</title>
        <authorList>
            <consortium name="The Broad Institute Genomics Platform"/>
            <person name="Cuomo C."/>
            <person name="de Hoog S."/>
            <person name="Gorbushina A."/>
            <person name="Stielow B."/>
            <person name="Teixiera M."/>
            <person name="Abouelleil A."/>
            <person name="Chapman S.B."/>
            <person name="Priest M."/>
            <person name="Young S.K."/>
            <person name="Wortman J."/>
            <person name="Nusbaum C."/>
            <person name="Birren B."/>
        </authorList>
    </citation>
    <scope>NUCLEOTIDE SEQUENCE [LARGE SCALE GENOMIC DNA]</scope>
    <source>
        <strain evidence="3 4">CBS 83496</strain>
    </source>
</reference>
<evidence type="ECO:0008006" key="5">
    <source>
        <dbReference type="Google" id="ProtNLM"/>
    </source>
</evidence>
<dbReference type="HOGENOM" id="CLU_033323_13_0_1"/>
<dbReference type="AlphaFoldDB" id="A0A0D2D085"/>
<organism evidence="3 4">
    <name type="scientific">Cladophialophora immunda</name>
    <dbReference type="NCBI Taxonomy" id="569365"/>
    <lineage>
        <taxon>Eukaryota</taxon>
        <taxon>Fungi</taxon>
        <taxon>Dikarya</taxon>
        <taxon>Ascomycota</taxon>
        <taxon>Pezizomycotina</taxon>
        <taxon>Eurotiomycetes</taxon>
        <taxon>Chaetothyriomycetidae</taxon>
        <taxon>Chaetothyriales</taxon>
        <taxon>Herpotrichiellaceae</taxon>
        <taxon>Cladophialophora</taxon>
    </lineage>
</organism>
<feature type="active site" description="Proton donor/acceptor" evidence="1">
    <location>
        <position position="105"/>
    </location>
</feature>
<dbReference type="Pfam" id="PF00300">
    <property type="entry name" value="His_Phos_1"/>
    <property type="match status" value="1"/>
</dbReference>
<evidence type="ECO:0000313" key="4">
    <source>
        <dbReference type="Proteomes" id="UP000054466"/>
    </source>
</evidence>
<name>A0A0D2D085_9EURO</name>
<feature type="binding site" evidence="2">
    <location>
        <begin position="28"/>
        <end position="29"/>
    </location>
    <ligand>
        <name>substrate</name>
    </ligand>
</feature>
<dbReference type="GO" id="GO:0046390">
    <property type="term" value="P:ribose phosphate biosynthetic process"/>
    <property type="evidence" value="ECO:0007669"/>
    <property type="project" value="TreeGrafter"/>
</dbReference>
<protein>
    <recommendedName>
        <fullName evidence="5">Phosphoglycerate mutase</fullName>
    </recommendedName>
</protein>
<dbReference type="GO" id="GO:0050278">
    <property type="term" value="F:sedoheptulose-bisphosphatase activity"/>
    <property type="evidence" value="ECO:0007669"/>
    <property type="project" value="TreeGrafter"/>
</dbReference>
<sequence>MSDKDAATPRLFLIRHGETEWSRNGRFTGITDLPLLPDGEEKVRQTASVVFGPGRLIDPSKVASIVCSPRQRAQRTLQLLMDQIQDPRARTALAGKIDATEDIAEWGYGDYEGLHQHQIEYLRRSRGLDKDRPWDIWRDGCEGPGGHTPAQVTERLDRVIGQITSIHRQGLQDGNRKCDAVVVAHGHILRAFVKRWLKLELGTPMELMLEPGGVCGLSYAHGDVEARAVLVGMSFPGSA</sequence>
<dbReference type="EMBL" id="KN847042">
    <property type="protein sequence ID" value="KIW29204.1"/>
    <property type="molecule type" value="Genomic_DNA"/>
</dbReference>
<gene>
    <name evidence="3" type="ORF">PV07_05032</name>
</gene>
<feature type="binding site" evidence="2">
    <location>
        <position position="72"/>
    </location>
    <ligand>
        <name>substrate</name>
    </ligand>
</feature>